<dbReference type="AlphaFoldDB" id="A0A0K2V6V1"/>
<reference evidence="2" key="1">
    <citation type="submission" date="2014-05" db="EMBL/GenBank/DDBJ databases">
        <authorList>
            <person name="Chronopoulou M."/>
        </authorList>
    </citation>
    <scope>NUCLEOTIDE SEQUENCE</scope>
    <source>
        <tissue evidence="2">Whole organism</tissue>
    </source>
</reference>
<sequence>KIIFVKIIWKMANCRKKQCMNEVLDLLFEDEGENDVFIEPPDVRDLTDEDSGDENLDGILRDDNLSAQQLRTC</sequence>
<accession>A0A0K2V6V1</accession>
<dbReference type="EMBL" id="HACA01028310">
    <property type="protein sequence ID" value="CDW45671.1"/>
    <property type="molecule type" value="Transcribed_RNA"/>
</dbReference>
<organism evidence="2">
    <name type="scientific">Lepeophtheirus salmonis</name>
    <name type="common">Salmon louse</name>
    <name type="synonym">Caligus salmonis</name>
    <dbReference type="NCBI Taxonomy" id="72036"/>
    <lineage>
        <taxon>Eukaryota</taxon>
        <taxon>Metazoa</taxon>
        <taxon>Ecdysozoa</taxon>
        <taxon>Arthropoda</taxon>
        <taxon>Crustacea</taxon>
        <taxon>Multicrustacea</taxon>
        <taxon>Hexanauplia</taxon>
        <taxon>Copepoda</taxon>
        <taxon>Siphonostomatoida</taxon>
        <taxon>Caligidae</taxon>
        <taxon>Lepeophtheirus</taxon>
    </lineage>
</organism>
<feature type="region of interest" description="Disordered" evidence="1">
    <location>
        <begin position="39"/>
        <end position="59"/>
    </location>
</feature>
<evidence type="ECO:0000313" key="2">
    <source>
        <dbReference type="EMBL" id="CDW45671.1"/>
    </source>
</evidence>
<protein>
    <submittedName>
        <fullName evidence="2">Uncharacterized protein</fullName>
    </submittedName>
</protein>
<evidence type="ECO:0000256" key="1">
    <source>
        <dbReference type="SAM" id="MobiDB-lite"/>
    </source>
</evidence>
<feature type="non-terminal residue" evidence="2">
    <location>
        <position position="1"/>
    </location>
</feature>
<proteinExistence type="predicted"/>
<name>A0A0K2V6V1_LEPSM</name>
<feature type="compositionally biased region" description="Acidic residues" evidence="1">
    <location>
        <begin position="47"/>
        <end position="56"/>
    </location>
</feature>